<evidence type="ECO:0000313" key="2">
    <source>
        <dbReference type="EMBL" id="JAH34090.1"/>
    </source>
</evidence>
<protein>
    <submittedName>
        <fullName evidence="2">Uncharacterized protein</fullName>
    </submittedName>
</protein>
<feature type="region of interest" description="Disordered" evidence="1">
    <location>
        <begin position="1"/>
        <end position="56"/>
    </location>
</feature>
<organism evidence="2">
    <name type="scientific">Anguilla anguilla</name>
    <name type="common">European freshwater eel</name>
    <name type="synonym">Muraena anguilla</name>
    <dbReference type="NCBI Taxonomy" id="7936"/>
    <lineage>
        <taxon>Eukaryota</taxon>
        <taxon>Metazoa</taxon>
        <taxon>Chordata</taxon>
        <taxon>Craniata</taxon>
        <taxon>Vertebrata</taxon>
        <taxon>Euteleostomi</taxon>
        <taxon>Actinopterygii</taxon>
        <taxon>Neopterygii</taxon>
        <taxon>Teleostei</taxon>
        <taxon>Anguilliformes</taxon>
        <taxon>Anguillidae</taxon>
        <taxon>Anguilla</taxon>
    </lineage>
</organism>
<name>A0A0E9S0B2_ANGAN</name>
<reference evidence="2" key="2">
    <citation type="journal article" date="2015" name="Fish Shellfish Immunol.">
        <title>Early steps in the European eel (Anguilla anguilla)-Vibrio vulnificus interaction in the gills: Role of the RtxA13 toxin.</title>
        <authorList>
            <person name="Callol A."/>
            <person name="Pajuelo D."/>
            <person name="Ebbesson L."/>
            <person name="Teles M."/>
            <person name="MacKenzie S."/>
            <person name="Amaro C."/>
        </authorList>
    </citation>
    <scope>NUCLEOTIDE SEQUENCE</scope>
</reference>
<dbReference type="AlphaFoldDB" id="A0A0E9S0B2"/>
<proteinExistence type="predicted"/>
<evidence type="ECO:0000256" key="1">
    <source>
        <dbReference type="SAM" id="MobiDB-lite"/>
    </source>
</evidence>
<reference evidence="2" key="1">
    <citation type="submission" date="2014-11" db="EMBL/GenBank/DDBJ databases">
        <authorList>
            <person name="Amaro Gonzalez C."/>
        </authorList>
    </citation>
    <scope>NUCLEOTIDE SEQUENCE</scope>
</reference>
<sequence>MSNGSPDELRILFGVRRRSTRRKRKQGENAQTPRREDPDGRESNPETPSCEAAVQT</sequence>
<accession>A0A0E9S0B2</accession>
<dbReference type="EMBL" id="GBXM01074487">
    <property type="protein sequence ID" value="JAH34090.1"/>
    <property type="molecule type" value="Transcribed_RNA"/>
</dbReference>
<feature type="compositionally biased region" description="Basic residues" evidence="1">
    <location>
        <begin position="15"/>
        <end position="25"/>
    </location>
</feature>
<feature type="compositionally biased region" description="Basic and acidic residues" evidence="1">
    <location>
        <begin position="33"/>
        <end position="44"/>
    </location>
</feature>